<evidence type="ECO:0000313" key="2">
    <source>
        <dbReference type="Proteomes" id="UP000034493"/>
    </source>
</evidence>
<dbReference type="EMBL" id="LCBC01000008">
    <property type="protein sequence ID" value="KKS04257.1"/>
    <property type="molecule type" value="Genomic_DNA"/>
</dbReference>
<sequence length="116" mass="13127">MTLEGTPSYVHLVRKTFFELDPEFGRLMERLGEVEGAGFIPLEIPLELLRDRAAEMGLIFDELMALSNENIGIFILTTPGTDEDPEFLSSLVYEMVNCLWVANYDFGNFRKMLTGG</sequence>
<dbReference type="Proteomes" id="UP000034493">
    <property type="component" value="Unassembled WGS sequence"/>
</dbReference>
<accession>A0A0G0VX45</accession>
<protein>
    <submittedName>
        <fullName evidence="1">Uncharacterized protein</fullName>
    </submittedName>
</protein>
<reference evidence="1 2" key="1">
    <citation type="journal article" date="2015" name="Nature">
        <title>rRNA introns, odd ribosomes, and small enigmatic genomes across a large radiation of phyla.</title>
        <authorList>
            <person name="Brown C.T."/>
            <person name="Hug L.A."/>
            <person name="Thomas B.C."/>
            <person name="Sharon I."/>
            <person name="Castelle C.J."/>
            <person name="Singh A."/>
            <person name="Wilkins M.J."/>
            <person name="Williams K.H."/>
            <person name="Banfield J.F."/>
        </authorList>
    </citation>
    <scope>NUCLEOTIDE SEQUENCE [LARGE SCALE GENOMIC DNA]</scope>
</reference>
<proteinExistence type="predicted"/>
<evidence type="ECO:0000313" key="1">
    <source>
        <dbReference type="EMBL" id="KKS04257.1"/>
    </source>
</evidence>
<comment type="caution">
    <text evidence="1">The sequence shown here is derived from an EMBL/GenBank/DDBJ whole genome shotgun (WGS) entry which is preliminary data.</text>
</comment>
<dbReference type="AlphaFoldDB" id="A0A0G0VX45"/>
<gene>
    <name evidence="1" type="ORF">UU56_C0008G0064</name>
</gene>
<organism evidence="1 2">
    <name type="scientific">Candidatus Curtissbacteria bacterium GW2011_GWA2_41_24</name>
    <dbReference type="NCBI Taxonomy" id="1618411"/>
    <lineage>
        <taxon>Bacteria</taxon>
        <taxon>Candidatus Curtissiibacteriota</taxon>
    </lineage>
</organism>
<name>A0A0G0VX45_9BACT</name>